<dbReference type="AlphaFoldDB" id="A0A839HE59"/>
<feature type="binding site" evidence="7">
    <location>
        <position position="157"/>
    </location>
    <ligand>
        <name>(S)-malate</name>
        <dbReference type="ChEBI" id="CHEBI:15589"/>
    </ligand>
</feature>
<dbReference type="GO" id="GO:0046872">
    <property type="term" value="F:metal ion binding"/>
    <property type="evidence" value="ECO:0007669"/>
    <property type="project" value="UniProtKB-KW"/>
</dbReference>
<dbReference type="PANTHER" id="PTHR23406">
    <property type="entry name" value="MALIC ENZYME-RELATED"/>
    <property type="match status" value="1"/>
</dbReference>
<dbReference type="PANTHER" id="PTHR23406:SF34">
    <property type="entry name" value="NAD-DEPENDENT MALIC ENZYME, MITOCHONDRIAL"/>
    <property type="match status" value="1"/>
</dbReference>
<evidence type="ECO:0000256" key="5">
    <source>
        <dbReference type="ARBA" id="ARBA00023027"/>
    </source>
</evidence>
<evidence type="ECO:0000256" key="3">
    <source>
        <dbReference type="ARBA" id="ARBA00022723"/>
    </source>
</evidence>
<evidence type="ECO:0000259" key="10">
    <source>
        <dbReference type="SMART" id="SM00919"/>
    </source>
</evidence>
<dbReference type="EMBL" id="JABVCQ010000005">
    <property type="protein sequence ID" value="MBB1125299.1"/>
    <property type="molecule type" value="Genomic_DNA"/>
</dbReference>
<feature type="binding site" evidence="8">
    <location>
        <position position="270"/>
    </location>
    <ligand>
        <name>a divalent metal cation</name>
        <dbReference type="ChEBI" id="CHEBI:60240"/>
    </ligand>
</feature>
<evidence type="ECO:0000259" key="11">
    <source>
        <dbReference type="SMART" id="SM01274"/>
    </source>
</evidence>
<evidence type="ECO:0000313" key="12">
    <source>
        <dbReference type="EMBL" id="MBB1125299.1"/>
    </source>
</evidence>
<evidence type="ECO:0000256" key="8">
    <source>
        <dbReference type="PIRSR" id="PIRSR000106-3"/>
    </source>
</evidence>
<keyword evidence="3 8" id="KW-0479">Metal-binding</keyword>
<organism evidence="12 13">
    <name type="scientific">Thiospirillum jenense</name>
    <dbReference type="NCBI Taxonomy" id="1653858"/>
    <lineage>
        <taxon>Bacteria</taxon>
        <taxon>Pseudomonadati</taxon>
        <taxon>Pseudomonadota</taxon>
        <taxon>Gammaproteobacteria</taxon>
        <taxon>Chromatiales</taxon>
        <taxon>Chromatiaceae</taxon>
        <taxon>Thiospirillum</taxon>
    </lineage>
</organism>
<evidence type="ECO:0000256" key="9">
    <source>
        <dbReference type="RuleBase" id="RU003427"/>
    </source>
</evidence>
<evidence type="ECO:0000256" key="4">
    <source>
        <dbReference type="ARBA" id="ARBA00023002"/>
    </source>
</evidence>
<feature type="binding site" evidence="8">
    <location>
        <position position="247"/>
    </location>
    <ligand>
        <name>a divalent metal cation</name>
        <dbReference type="ChEBI" id="CHEBI:60240"/>
    </ligand>
</feature>
<dbReference type="Pfam" id="PF00390">
    <property type="entry name" value="malic"/>
    <property type="match status" value="1"/>
</dbReference>
<dbReference type="PROSITE" id="PS00331">
    <property type="entry name" value="MALIC_ENZYMES"/>
    <property type="match status" value="1"/>
</dbReference>
<dbReference type="InterPro" id="IPR001891">
    <property type="entry name" value="Malic_OxRdtase"/>
</dbReference>
<feature type="binding site" evidence="7">
    <location>
        <position position="411"/>
    </location>
    <ligand>
        <name>(S)-malate</name>
        <dbReference type="ChEBI" id="CHEBI:15589"/>
    </ligand>
</feature>
<evidence type="ECO:0000313" key="13">
    <source>
        <dbReference type="Proteomes" id="UP000548632"/>
    </source>
</evidence>
<proteinExistence type="inferred from homology"/>
<feature type="domain" description="Malic enzyme N-terminal" evidence="11">
    <location>
        <begin position="81"/>
        <end position="261"/>
    </location>
</feature>
<dbReference type="GO" id="GO:0006108">
    <property type="term" value="P:malate metabolic process"/>
    <property type="evidence" value="ECO:0007669"/>
    <property type="project" value="TreeGrafter"/>
</dbReference>
<dbReference type="Proteomes" id="UP000548632">
    <property type="component" value="Unassembled WGS sequence"/>
</dbReference>
<feature type="domain" description="Malic enzyme NAD-binding" evidence="10">
    <location>
        <begin position="271"/>
        <end position="524"/>
    </location>
</feature>
<dbReference type="InterPro" id="IPR037062">
    <property type="entry name" value="Malic_N_dom_sf"/>
</dbReference>
<accession>A0A839HE59</accession>
<feature type="binding site" evidence="7">
    <location>
        <position position="455"/>
    </location>
    <ligand>
        <name>(S)-malate</name>
        <dbReference type="ChEBI" id="CHEBI:15589"/>
    </ligand>
</feature>
<feature type="active site" description="Proton acceptor" evidence="6">
    <location>
        <position position="175"/>
    </location>
</feature>
<dbReference type="GO" id="GO:0016616">
    <property type="term" value="F:oxidoreductase activity, acting on the CH-OH group of donors, NAD or NADP as acceptor"/>
    <property type="evidence" value="ECO:0007669"/>
    <property type="project" value="InterPro"/>
</dbReference>
<comment type="similarity">
    <text evidence="2 9">Belongs to the malic enzymes family.</text>
</comment>
<evidence type="ECO:0000256" key="1">
    <source>
        <dbReference type="ARBA" id="ARBA00001936"/>
    </source>
</evidence>
<dbReference type="InterPro" id="IPR036291">
    <property type="entry name" value="NAD(P)-bd_dom_sf"/>
</dbReference>
<dbReference type="FunFam" id="3.40.50.720:FF:000182">
    <property type="entry name" value="NAD-dependent malic enzyme"/>
    <property type="match status" value="1"/>
</dbReference>
<dbReference type="InterPro" id="IPR046346">
    <property type="entry name" value="Aminoacid_DH-like_N_sf"/>
</dbReference>
<dbReference type="InterPro" id="IPR015884">
    <property type="entry name" value="Malic_enzyme_CS"/>
</dbReference>
<keyword evidence="4" id="KW-0560">Oxidoreductase</keyword>
<feature type="binding site" evidence="8">
    <location>
        <position position="246"/>
    </location>
    <ligand>
        <name>a divalent metal cation</name>
        <dbReference type="ChEBI" id="CHEBI:60240"/>
    </ligand>
</feature>
<dbReference type="InterPro" id="IPR012301">
    <property type="entry name" value="Malic_N_dom"/>
</dbReference>
<dbReference type="GO" id="GO:0004470">
    <property type="term" value="F:malic enzyme activity"/>
    <property type="evidence" value="ECO:0007669"/>
    <property type="project" value="InterPro"/>
</dbReference>
<dbReference type="SMART" id="SM00919">
    <property type="entry name" value="Malic_M"/>
    <property type="match status" value="1"/>
</dbReference>
<name>A0A839HE59_9GAMM</name>
<dbReference type="SUPFAM" id="SSF51735">
    <property type="entry name" value="NAD(P)-binding Rossmann-fold domains"/>
    <property type="match status" value="1"/>
</dbReference>
<dbReference type="PRINTS" id="PR00072">
    <property type="entry name" value="MALOXRDTASE"/>
</dbReference>
<evidence type="ECO:0000256" key="2">
    <source>
        <dbReference type="ARBA" id="ARBA00008785"/>
    </source>
</evidence>
<dbReference type="GO" id="GO:0051287">
    <property type="term" value="F:NAD binding"/>
    <property type="evidence" value="ECO:0007669"/>
    <property type="project" value="InterPro"/>
</dbReference>
<dbReference type="SMART" id="SM01274">
    <property type="entry name" value="malic"/>
    <property type="match status" value="1"/>
</dbReference>
<feature type="active site" description="Proton donor" evidence="6">
    <location>
        <position position="104"/>
    </location>
</feature>
<dbReference type="CDD" id="cd05312">
    <property type="entry name" value="NAD_bind_1_malic_enz"/>
    <property type="match status" value="1"/>
</dbReference>
<keyword evidence="5" id="KW-0520">NAD</keyword>
<protein>
    <submittedName>
        <fullName evidence="12">NAD-dependent malic enzyme</fullName>
    </submittedName>
</protein>
<reference evidence="12 13" key="1">
    <citation type="journal article" date="2020" name="Arch. Microbiol.">
        <title>The genome sequence of the giant phototrophic gammaproteobacterium Thiospirillum jenense gives insight into its physiological properties and phylogenetic relationships.</title>
        <authorList>
            <person name="Imhoff J.F."/>
            <person name="Meyer T.E."/>
            <person name="Kyndt J.A."/>
        </authorList>
    </citation>
    <scope>NUCLEOTIDE SEQUENCE [LARGE SCALE GENOMIC DNA]</scope>
    <source>
        <strain evidence="12 13">DSM 216</strain>
    </source>
</reference>
<dbReference type="Gene3D" id="3.40.50.720">
    <property type="entry name" value="NAD(P)-binding Rossmann-like Domain"/>
    <property type="match status" value="1"/>
</dbReference>
<dbReference type="InterPro" id="IPR012302">
    <property type="entry name" value="Malic_NAD-bd"/>
</dbReference>
<gene>
    <name evidence="12" type="ORF">HUK38_03510</name>
</gene>
<evidence type="ECO:0000256" key="6">
    <source>
        <dbReference type="PIRSR" id="PIRSR000106-1"/>
    </source>
</evidence>
<keyword evidence="13" id="KW-1185">Reference proteome</keyword>
<dbReference type="SUPFAM" id="SSF53223">
    <property type="entry name" value="Aminoacid dehydrogenase-like, N-terminal domain"/>
    <property type="match status" value="1"/>
</dbReference>
<comment type="cofactor">
    <cofactor evidence="1">
        <name>Mn(2+)</name>
        <dbReference type="ChEBI" id="CHEBI:29035"/>
    </cofactor>
</comment>
<dbReference type="PIRSF" id="PIRSF000106">
    <property type="entry name" value="ME"/>
    <property type="match status" value="1"/>
</dbReference>
<dbReference type="RefSeq" id="WP_182582519.1">
    <property type="nucleotide sequence ID" value="NZ_JABVCQ010000005.1"/>
</dbReference>
<dbReference type="Pfam" id="PF03949">
    <property type="entry name" value="Malic_M"/>
    <property type="match status" value="1"/>
</dbReference>
<comment type="caution">
    <text evidence="12">The sequence shown here is derived from an EMBL/GenBank/DDBJ whole genome shotgun (WGS) entry which is preliminary data.</text>
</comment>
<dbReference type="Gene3D" id="3.40.50.10380">
    <property type="entry name" value="Malic enzyme, N-terminal domain"/>
    <property type="match status" value="1"/>
</dbReference>
<sequence length="556" mass="60897">MRQPDSITAAPRITKRGRELLRDPLLNKDTAFSDAERTIFGLHGLLPPWIADLDTQIAQIIVNVRRQATDLDRYVYLESLHDRNETLYYRVLLTHLEELTPIIYTPTVGHACTQFSEIFQRPRGLYLSADQRGQFATILNNWPENDVEVIVVSDGSRILGLGDLGANGMGIPIGKLALYVLAAGLHPQRTLPVLIDVGTNNVALRADPLYLGLRQPRSVSADYAATVDEFMQAAHARWPRALIQFEDFSNDQAFTLLDRYRDQLLCFNDDIQGTGAVTLAGILSALRILDQRLSEQRIVFLGAGAAARGIADSIVAGMMAEDGLTLDAARRRIWTIDSQGLVTVNRTDELSEHKRPFAQDAPPLDDLIAVIHAVQPTILIGVSGQAGSFNETVIRAMQQYCPRPILFPLSNPTSKAECTAAQVDSWTNGAALFASGSPFPPILRTGQLVTPSQCNNLYIFPGVGQGVVSCQSCCVTDGMFYIAARTLAGMVSDAQLAQGRLYPDLTQIRDISLQIAIAVAELAFAENLAGIARPDDLTAFIKARFFEPSYQAYDAV</sequence>
<evidence type="ECO:0000256" key="7">
    <source>
        <dbReference type="PIRSR" id="PIRSR000106-2"/>
    </source>
</evidence>
<comment type="cofactor">
    <cofactor evidence="8">
        <name>Mg(2+)</name>
        <dbReference type="ChEBI" id="CHEBI:18420"/>
    </cofactor>
    <cofactor evidence="8">
        <name>Mn(2+)</name>
        <dbReference type="ChEBI" id="CHEBI:29035"/>
    </cofactor>
    <text evidence="8">Divalent metal cations. Prefers magnesium or manganese.</text>
</comment>
<dbReference type="NCBIfam" id="NF010052">
    <property type="entry name" value="PRK13529.1"/>
    <property type="match status" value="1"/>
</dbReference>